<comment type="caution">
    <text evidence="5">The sequence shown here is derived from an EMBL/GenBank/DDBJ whole genome shotgun (WGS) entry which is preliminary data.</text>
</comment>
<sequence>MGVHAAVTVRAREFALARTLAVAPSARVTLEPVVPFGAGFAPAVRIRADDPDLVTDLVAAEADVRAVEPIDRGDDEALLGVEWDDRPRPIPATVTDAGGQCTEAVAVDGSWHLGLRFPTHDHVAAWYGDCRDRGIPVTIERVRDHATADLGDTGALTDPQREALAAALEAGFFEVPRAVTLEELGDRLGISDTAASQRLRRGITALLTESLDRPRQAEGEPDRP</sequence>
<keyword evidence="6" id="KW-1185">Reference proteome</keyword>
<reference evidence="5 6" key="1">
    <citation type="journal article" date="2019" name="Int. J. Syst. Evol. Microbiol.">
        <title>The Global Catalogue of Microorganisms (GCM) 10K type strain sequencing project: providing services to taxonomists for standard genome sequencing and annotation.</title>
        <authorList>
            <consortium name="The Broad Institute Genomics Platform"/>
            <consortium name="The Broad Institute Genome Sequencing Center for Infectious Disease"/>
            <person name="Wu L."/>
            <person name="Ma J."/>
        </authorList>
    </citation>
    <scope>NUCLEOTIDE SEQUENCE [LARGE SCALE GENOMIC DNA]</scope>
    <source>
        <strain evidence="5 6">DT92</strain>
    </source>
</reference>
<evidence type="ECO:0000256" key="2">
    <source>
        <dbReference type="ARBA" id="ARBA00023163"/>
    </source>
</evidence>
<dbReference type="InterPro" id="IPR007050">
    <property type="entry name" value="HTH_bacterioopsin"/>
</dbReference>
<dbReference type="Pfam" id="PF04967">
    <property type="entry name" value="HTH_10"/>
    <property type="match status" value="1"/>
</dbReference>
<dbReference type="PANTHER" id="PTHR34236">
    <property type="entry name" value="DIMETHYL SULFOXIDE REDUCTASE TRANSCRIPTIONAL ACTIVATOR"/>
    <property type="match status" value="1"/>
</dbReference>
<dbReference type="Pfam" id="PF15915">
    <property type="entry name" value="BAT"/>
    <property type="match status" value="1"/>
</dbReference>
<dbReference type="EMBL" id="JBHSZG010000009">
    <property type="protein sequence ID" value="MFC7138209.1"/>
    <property type="molecule type" value="Genomic_DNA"/>
</dbReference>
<dbReference type="AlphaFoldDB" id="A0ABD5XSW2"/>
<keyword evidence="2" id="KW-0804">Transcription</keyword>
<accession>A0ABD5XSW2</accession>
<organism evidence="5 6">
    <name type="scientific">Halobaculum litoreum</name>
    <dbReference type="NCBI Taxonomy" id="3031998"/>
    <lineage>
        <taxon>Archaea</taxon>
        <taxon>Methanobacteriati</taxon>
        <taxon>Methanobacteriota</taxon>
        <taxon>Stenosarchaea group</taxon>
        <taxon>Halobacteria</taxon>
        <taxon>Halobacteriales</taxon>
        <taxon>Haloferacaceae</taxon>
        <taxon>Halobaculum</taxon>
    </lineage>
</organism>
<evidence type="ECO:0000256" key="1">
    <source>
        <dbReference type="ARBA" id="ARBA00023015"/>
    </source>
</evidence>
<evidence type="ECO:0000259" key="3">
    <source>
        <dbReference type="Pfam" id="PF04967"/>
    </source>
</evidence>
<name>A0ABD5XSW2_9EURY</name>
<dbReference type="PANTHER" id="PTHR34236:SF1">
    <property type="entry name" value="DIMETHYL SULFOXIDE REDUCTASE TRANSCRIPTIONAL ACTIVATOR"/>
    <property type="match status" value="1"/>
</dbReference>
<dbReference type="InterPro" id="IPR031803">
    <property type="entry name" value="BAT_GAF/HTH-assoc"/>
</dbReference>
<feature type="domain" description="HTH bat-type" evidence="3">
    <location>
        <begin position="156"/>
        <end position="206"/>
    </location>
</feature>
<evidence type="ECO:0000313" key="5">
    <source>
        <dbReference type="EMBL" id="MFC7138209.1"/>
    </source>
</evidence>
<protein>
    <submittedName>
        <fullName evidence="5">Helix-turn-helix domain-containing protein</fullName>
    </submittedName>
</protein>
<keyword evidence="1" id="KW-0805">Transcription regulation</keyword>
<gene>
    <name evidence="5" type="ORF">ACFQRB_20510</name>
</gene>
<evidence type="ECO:0000313" key="6">
    <source>
        <dbReference type="Proteomes" id="UP001596368"/>
    </source>
</evidence>
<feature type="domain" description="Bacterioopsin transcriptional activator GAF and HTH associated" evidence="4">
    <location>
        <begin position="7"/>
        <end position="144"/>
    </location>
</feature>
<dbReference type="Proteomes" id="UP001596368">
    <property type="component" value="Unassembled WGS sequence"/>
</dbReference>
<proteinExistence type="predicted"/>
<evidence type="ECO:0000259" key="4">
    <source>
        <dbReference type="Pfam" id="PF15915"/>
    </source>
</evidence>